<accession>A0A9N9D171</accession>
<dbReference type="Proteomes" id="UP000789706">
    <property type="component" value="Unassembled WGS sequence"/>
</dbReference>
<name>A0A9N9D171_9GLOM</name>
<keyword evidence="2" id="KW-1185">Reference proteome</keyword>
<evidence type="ECO:0000313" key="1">
    <source>
        <dbReference type="EMBL" id="CAG8618687.1"/>
    </source>
</evidence>
<organism evidence="1 2">
    <name type="scientific">Diversispora eburnea</name>
    <dbReference type="NCBI Taxonomy" id="1213867"/>
    <lineage>
        <taxon>Eukaryota</taxon>
        <taxon>Fungi</taxon>
        <taxon>Fungi incertae sedis</taxon>
        <taxon>Mucoromycota</taxon>
        <taxon>Glomeromycotina</taxon>
        <taxon>Glomeromycetes</taxon>
        <taxon>Diversisporales</taxon>
        <taxon>Diversisporaceae</taxon>
        <taxon>Diversispora</taxon>
    </lineage>
</organism>
<proteinExistence type="predicted"/>
<comment type="caution">
    <text evidence="1">The sequence shown here is derived from an EMBL/GenBank/DDBJ whole genome shotgun (WGS) entry which is preliminary data.</text>
</comment>
<dbReference type="EMBL" id="CAJVPK010002790">
    <property type="protein sequence ID" value="CAG8618687.1"/>
    <property type="molecule type" value="Genomic_DNA"/>
</dbReference>
<sequence>MTDPVVDFNFRAYRFKRKKYSFFAVTEARHWSFHRFYSFAIQSGDAPKTFNEIFDKWIASLKFIKRQKNVSKSIVNFVGELIEFSESREFGNLRDAYEQNFRAHILTTLSSGSVTKSEMAQGYRIQANEILTGAVGGRVKKDEEVEEDESNVQISQNFDDPNQVYSDDEFTEERPTCENKLKRKLGDDELPGYDGLIFLFNDEDTIIEKIDENILEEERNLPLASDNKDPSKFIFDNMLNAFRNYQNKIPKTRKVFTPAYWGVLDLTRESLYGCKEITENDLQHLSQDFANHIKWKCEPTPKDIQDYFDSSCEKLDNSVENKDLIHFDTNEEQYAPIPRNVNRRTDENDIIISVVSRNFYIRSYETRLAISTSDARNEKSDPFKKARMGRKVDMKVTLLKTPNKFEALFGEVAGGLGSFGIPTACRKKRFLDKVKLMITMRDSINRLLKECDYVSDEKRLEIIVFGWLQFGSGIYRFGLVDRCRIPADDDCCNILEDAYCILKLLE</sequence>
<reference evidence="1" key="1">
    <citation type="submission" date="2021-06" db="EMBL/GenBank/DDBJ databases">
        <authorList>
            <person name="Kallberg Y."/>
            <person name="Tangrot J."/>
            <person name="Rosling A."/>
        </authorList>
    </citation>
    <scope>NUCLEOTIDE SEQUENCE</scope>
    <source>
        <strain evidence="1">AZ414A</strain>
    </source>
</reference>
<evidence type="ECO:0000313" key="2">
    <source>
        <dbReference type="Proteomes" id="UP000789706"/>
    </source>
</evidence>
<dbReference type="AlphaFoldDB" id="A0A9N9D171"/>
<dbReference type="OrthoDB" id="2439278at2759"/>
<feature type="non-terminal residue" evidence="1">
    <location>
        <position position="506"/>
    </location>
</feature>
<protein>
    <submittedName>
        <fullName evidence="1">11040_t:CDS:1</fullName>
    </submittedName>
</protein>
<gene>
    <name evidence="1" type="ORF">DEBURN_LOCUS10277</name>
</gene>